<evidence type="ECO:0000313" key="1">
    <source>
        <dbReference type="EMBL" id="ABS03818.1"/>
    </source>
</evidence>
<dbReference type="STRING" id="266940.Krad_2338"/>
<accession>A6WAH9</accession>
<dbReference type="RefSeq" id="WP_012087964.1">
    <property type="nucleotide sequence ID" value="NC_009664.2"/>
</dbReference>
<organism evidence="1 2">
    <name type="scientific">Kineococcus radiotolerans (strain ATCC BAA-149 / DSM 14245 / SRS30216)</name>
    <dbReference type="NCBI Taxonomy" id="266940"/>
    <lineage>
        <taxon>Bacteria</taxon>
        <taxon>Bacillati</taxon>
        <taxon>Actinomycetota</taxon>
        <taxon>Actinomycetes</taxon>
        <taxon>Kineosporiales</taxon>
        <taxon>Kineosporiaceae</taxon>
        <taxon>Kineococcus</taxon>
    </lineage>
</organism>
<dbReference type="EMBL" id="CP000750">
    <property type="protein sequence ID" value="ABS03818.1"/>
    <property type="molecule type" value="Genomic_DNA"/>
</dbReference>
<dbReference type="AlphaFoldDB" id="A6WAH9"/>
<proteinExistence type="predicted"/>
<reference evidence="2" key="1">
    <citation type="journal article" date="2008" name="PLoS ONE">
        <title>Survival in nuclear waste, extreme resistance, and potential applications gleaned from the genome sequence of Kineococcus radiotolerans SRS30216.</title>
        <authorList>
            <person name="Bagwell C.E."/>
            <person name="Bhat S."/>
            <person name="Hawkins G.M."/>
            <person name="Smith B.W."/>
            <person name="Biswas T."/>
            <person name="Hoover T.R."/>
            <person name="Saunders E."/>
            <person name="Han C.S."/>
            <person name="Tsodikov O.V."/>
            <person name="Shimkets L.J."/>
        </authorList>
    </citation>
    <scope>NUCLEOTIDE SEQUENCE [LARGE SCALE GENOMIC DNA]</scope>
    <source>
        <strain evidence="2">ATCC BAA-149 / DSM 14245 / SRS30216</strain>
    </source>
</reference>
<dbReference type="HOGENOM" id="CLU_2287741_0_0_11"/>
<name>A6WAH9_KINRD</name>
<evidence type="ECO:0000313" key="2">
    <source>
        <dbReference type="Proteomes" id="UP000001116"/>
    </source>
</evidence>
<sequence length="108" mass="11683">MKQVSTCAETCAVHQQSDALAAWWRQLSPAIRTELVRLPPTAHLPAALAGQLRSFGVDVADIGVTQYVRGQAVTVYAQPRSLLRFLAAARIWVAIKAPPPPALRSALQ</sequence>
<dbReference type="KEGG" id="kra:Krad_2338"/>
<keyword evidence="2" id="KW-1185">Reference proteome</keyword>
<gene>
    <name evidence="1" type="ordered locus">Krad_2338</name>
</gene>
<protein>
    <submittedName>
        <fullName evidence="1">Uncharacterized protein</fullName>
    </submittedName>
</protein>
<dbReference type="Proteomes" id="UP000001116">
    <property type="component" value="Chromosome"/>
</dbReference>